<dbReference type="Proteomes" id="UP000015105">
    <property type="component" value="Chromosome 2D"/>
</dbReference>
<accession>A0A453B5J2</accession>
<protein>
    <submittedName>
        <fullName evidence="2">Uncharacterized protein</fullName>
    </submittedName>
</protein>
<reference evidence="2" key="3">
    <citation type="journal article" date="2017" name="Nature">
        <title>Genome sequence of the progenitor of the wheat D genome Aegilops tauschii.</title>
        <authorList>
            <person name="Luo M.C."/>
            <person name="Gu Y.Q."/>
            <person name="Puiu D."/>
            <person name="Wang H."/>
            <person name="Twardziok S.O."/>
            <person name="Deal K.R."/>
            <person name="Huo N."/>
            <person name="Zhu T."/>
            <person name="Wang L."/>
            <person name="Wang Y."/>
            <person name="McGuire P.E."/>
            <person name="Liu S."/>
            <person name="Long H."/>
            <person name="Ramasamy R.K."/>
            <person name="Rodriguez J.C."/>
            <person name="Van S.L."/>
            <person name="Yuan L."/>
            <person name="Wang Z."/>
            <person name="Xia Z."/>
            <person name="Xiao L."/>
            <person name="Anderson O.D."/>
            <person name="Ouyang S."/>
            <person name="Liang Y."/>
            <person name="Zimin A.V."/>
            <person name="Pertea G."/>
            <person name="Qi P."/>
            <person name="Bennetzen J.L."/>
            <person name="Dai X."/>
            <person name="Dawson M.W."/>
            <person name="Muller H.G."/>
            <person name="Kugler K."/>
            <person name="Rivarola-Duarte L."/>
            <person name="Spannagl M."/>
            <person name="Mayer K.F.X."/>
            <person name="Lu F.H."/>
            <person name="Bevan M.W."/>
            <person name="Leroy P."/>
            <person name="Li P."/>
            <person name="You F.M."/>
            <person name="Sun Q."/>
            <person name="Liu Z."/>
            <person name="Lyons E."/>
            <person name="Wicker T."/>
            <person name="Salzberg S.L."/>
            <person name="Devos K.M."/>
            <person name="Dvorak J."/>
        </authorList>
    </citation>
    <scope>NUCLEOTIDE SEQUENCE [LARGE SCALE GENOMIC DNA]</scope>
    <source>
        <strain evidence="2">cv. AL8/78</strain>
    </source>
</reference>
<dbReference type="AlphaFoldDB" id="A0A453B5J2"/>
<keyword evidence="3" id="KW-1185">Reference proteome</keyword>
<keyword evidence="1" id="KW-1133">Transmembrane helix</keyword>
<reference evidence="3" key="2">
    <citation type="journal article" date="2017" name="Nat. Plants">
        <title>The Aegilops tauschii genome reveals multiple impacts of transposons.</title>
        <authorList>
            <person name="Zhao G."/>
            <person name="Zou C."/>
            <person name="Li K."/>
            <person name="Wang K."/>
            <person name="Li T."/>
            <person name="Gao L."/>
            <person name="Zhang X."/>
            <person name="Wang H."/>
            <person name="Yang Z."/>
            <person name="Liu X."/>
            <person name="Jiang W."/>
            <person name="Mao L."/>
            <person name="Kong X."/>
            <person name="Jiao Y."/>
            <person name="Jia J."/>
        </authorList>
    </citation>
    <scope>NUCLEOTIDE SEQUENCE [LARGE SCALE GENOMIC DNA]</scope>
    <source>
        <strain evidence="3">cv. AL8/78</strain>
    </source>
</reference>
<sequence length="34" mass="3798">MDVTLVHHNVILLHGSCIVLITQVVPILLDSRFT</sequence>
<reference evidence="3" key="1">
    <citation type="journal article" date="2014" name="Science">
        <title>Ancient hybridizations among the ancestral genomes of bread wheat.</title>
        <authorList>
            <consortium name="International Wheat Genome Sequencing Consortium,"/>
            <person name="Marcussen T."/>
            <person name="Sandve S.R."/>
            <person name="Heier L."/>
            <person name="Spannagl M."/>
            <person name="Pfeifer M."/>
            <person name="Jakobsen K.S."/>
            <person name="Wulff B.B."/>
            <person name="Steuernagel B."/>
            <person name="Mayer K.F."/>
            <person name="Olsen O.A."/>
        </authorList>
    </citation>
    <scope>NUCLEOTIDE SEQUENCE [LARGE SCALE GENOMIC DNA]</scope>
    <source>
        <strain evidence="3">cv. AL8/78</strain>
    </source>
</reference>
<keyword evidence="1" id="KW-0472">Membrane</keyword>
<feature type="transmembrane region" description="Helical" evidence="1">
    <location>
        <begin position="6"/>
        <end position="29"/>
    </location>
</feature>
<reference evidence="2" key="4">
    <citation type="submission" date="2019-03" db="UniProtKB">
        <authorList>
            <consortium name="EnsemblPlants"/>
        </authorList>
    </citation>
    <scope>IDENTIFICATION</scope>
</reference>
<organism evidence="2 3">
    <name type="scientific">Aegilops tauschii subsp. strangulata</name>
    <name type="common">Goatgrass</name>
    <dbReference type="NCBI Taxonomy" id="200361"/>
    <lineage>
        <taxon>Eukaryota</taxon>
        <taxon>Viridiplantae</taxon>
        <taxon>Streptophyta</taxon>
        <taxon>Embryophyta</taxon>
        <taxon>Tracheophyta</taxon>
        <taxon>Spermatophyta</taxon>
        <taxon>Magnoliopsida</taxon>
        <taxon>Liliopsida</taxon>
        <taxon>Poales</taxon>
        <taxon>Poaceae</taxon>
        <taxon>BOP clade</taxon>
        <taxon>Pooideae</taxon>
        <taxon>Triticodae</taxon>
        <taxon>Triticeae</taxon>
        <taxon>Triticinae</taxon>
        <taxon>Aegilops</taxon>
    </lineage>
</organism>
<evidence type="ECO:0000313" key="2">
    <source>
        <dbReference type="EnsemblPlants" id="AET2Gv20373800.13"/>
    </source>
</evidence>
<evidence type="ECO:0000313" key="3">
    <source>
        <dbReference type="Proteomes" id="UP000015105"/>
    </source>
</evidence>
<reference evidence="2" key="5">
    <citation type="journal article" date="2021" name="G3 (Bethesda)">
        <title>Aegilops tauschii genome assembly Aet v5.0 features greater sequence contiguity and improved annotation.</title>
        <authorList>
            <person name="Wang L."/>
            <person name="Zhu T."/>
            <person name="Rodriguez J.C."/>
            <person name="Deal K.R."/>
            <person name="Dubcovsky J."/>
            <person name="McGuire P.E."/>
            <person name="Lux T."/>
            <person name="Spannagl M."/>
            <person name="Mayer K.F.X."/>
            <person name="Baldrich P."/>
            <person name="Meyers B.C."/>
            <person name="Huo N."/>
            <person name="Gu Y.Q."/>
            <person name="Zhou H."/>
            <person name="Devos K.M."/>
            <person name="Bennetzen J.L."/>
            <person name="Unver T."/>
            <person name="Budak H."/>
            <person name="Gulick P.J."/>
            <person name="Galiba G."/>
            <person name="Kalapos B."/>
            <person name="Nelson D.R."/>
            <person name="Li P."/>
            <person name="You F.M."/>
            <person name="Luo M.C."/>
            <person name="Dvorak J."/>
        </authorList>
    </citation>
    <scope>NUCLEOTIDE SEQUENCE [LARGE SCALE GENOMIC DNA]</scope>
    <source>
        <strain evidence="2">cv. AL8/78</strain>
    </source>
</reference>
<proteinExistence type="predicted"/>
<dbReference type="EnsemblPlants" id="AET2Gv20373800.13">
    <property type="protein sequence ID" value="AET2Gv20373800.13"/>
    <property type="gene ID" value="AET2Gv20373800"/>
</dbReference>
<name>A0A453B5J2_AEGTS</name>
<dbReference type="Gramene" id="AET2Gv20373800.13">
    <property type="protein sequence ID" value="AET2Gv20373800.13"/>
    <property type="gene ID" value="AET2Gv20373800"/>
</dbReference>
<evidence type="ECO:0000256" key="1">
    <source>
        <dbReference type="SAM" id="Phobius"/>
    </source>
</evidence>
<keyword evidence="1" id="KW-0812">Transmembrane</keyword>